<organism evidence="3 4">
    <name type="scientific">Apibacter adventoris</name>
    <dbReference type="NCBI Taxonomy" id="1679466"/>
    <lineage>
        <taxon>Bacteria</taxon>
        <taxon>Pseudomonadati</taxon>
        <taxon>Bacteroidota</taxon>
        <taxon>Flavobacteriia</taxon>
        <taxon>Flavobacteriales</taxon>
        <taxon>Weeksellaceae</taxon>
        <taxon>Apibacter</taxon>
    </lineage>
</organism>
<evidence type="ECO:0000256" key="2">
    <source>
        <dbReference type="SAM" id="SignalP"/>
    </source>
</evidence>
<dbReference type="EMBL" id="PSZM01000024">
    <property type="protein sequence ID" value="PQL94244.1"/>
    <property type="molecule type" value="Genomic_DNA"/>
</dbReference>
<gene>
    <name evidence="3" type="ORF">C4S77_03515</name>
</gene>
<comment type="caution">
    <text evidence="3">The sequence shown here is derived from an EMBL/GenBank/DDBJ whole genome shotgun (WGS) entry which is preliminary data.</text>
</comment>
<feature type="compositionally biased region" description="Basic and acidic residues" evidence="1">
    <location>
        <begin position="57"/>
        <end position="72"/>
    </location>
</feature>
<evidence type="ECO:0000256" key="1">
    <source>
        <dbReference type="SAM" id="MobiDB-lite"/>
    </source>
</evidence>
<feature type="signal peptide" evidence="2">
    <location>
        <begin position="1"/>
        <end position="19"/>
    </location>
</feature>
<evidence type="ECO:0000313" key="3">
    <source>
        <dbReference type="EMBL" id="PQL94244.1"/>
    </source>
</evidence>
<sequence length="80" mass="8874">MKKNILALGILSFSFFSCGDTSGGNKNILPKDSKDIVEIKSNSTIEKKVTDTLKNQDSYHYREKESSVKADSTKANTQTK</sequence>
<keyword evidence="4" id="KW-1185">Reference proteome</keyword>
<dbReference type="AlphaFoldDB" id="A0A2S8AFC8"/>
<feature type="region of interest" description="Disordered" evidence="1">
    <location>
        <begin position="56"/>
        <end position="80"/>
    </location>
</feature>
<dbReference type="RefSeq" id="WP_105246106.1">
    <property type="nucleotide sequence ID" value="NZ_PSZM01000024.1"/>
</dbReference>
<dbReference type="Proteomes" id="UP000238042">
    <property type="component" value="Unassembled WGS sequence"/>
</dbReference>
<evidence type="ECO:0000313" key="4">
    <source>
        <dbReference type="Proteomes" id="UP000238042"/>
    </source>
</evidence>
<proteinExistence type="predicted"/>
<evidence type="ECO:0008006" key="5">
    <source>
        <dbReference type="Google" id="ProtNLM"/>
    </source>
</evidence>
<feature type="chain" id="PRO_5015752008" description="Lipoprotein" evidence="2">
    <location>
        <begin position="20"/>
        <end position="80"/>
    </location>
</feature>
<name>A0A2S8AFC8_9FLAO</name>
<accession>A0A2S8AFC8</accession>
<protein>
    <recommendedName>
        <fullName evidence="5">Lipoprotein</fullName>
    </recommendedName>
</protein>
<reference evidence="3 4" key="1">
    <citation type="submission" date="2018-02" db="EMBL/GenBank/DDBJ databases">
        <title>Genome sequences of Apibacter spp., gut symbionts of Asian honey bees.</title>
        <authorList>
            <person name="Kwong W.K."/>
            <person name="Steele M.I."/>
            <person name="Moran N.A."/>
        </authorList>
    </citation>
    <scope>NUCLEOTIDE SEQUENCE [LARGE SCALE GENOMIC DNA]</scope>
    <source>
        <strain evidence="4">wkB301</strain>
    </source>
</reference>
<dbReference type="PROSITE" id="PS51257">
    <property type="entry name" value="PROKAR_LIPOPROTEIN"/>
    <property type="match status" value="1"/>
</dbReference>
<keyword evidence="2" id="KW-0732">Signal</keyword>